<evidence type="ECO:0000256" key="6">
    <source>
        <dbReference type="SAM" id="MobiDB-lite"/>
    </source>
</evidence>
<feature type="domain" description="Large ribosomal subunit protein uL15/eL18" evidence="7">
    <location>
        <begin position="2"/>
        <end position="158"/>
    </location>
</feature>
<feature type="region of interest" description="Disordered" evidence="6">
    <location>
        <begin position="112"/>
        <end position="165"/>
    </location>
</feature>
<dbReference type="GO" id="GO:0006412">
    <property type="term" value="P:translation"/>
    <property type="evidence" value="ECO:0007669"/>
    <property type="project" value="InterPro"/>
</dbReference>
<dbReference type="PANTHER" id="PTHR10934:SF2">
    <property type="entry name" value="LARGE RIBOSOMAL SUBUNIT PROTEIN EL18"/>
    <property type="match status" value="1"/>
</dbReference>
<dbReference type="InterPro" id="IPR036227">
    <property type="entry name" value="Ribosomal_uL15/eL18_sf"/>
</dbReference>
<dbReference type="GO" id="GO:0022625">
    <property type="term" value="C:cytosolic large ribosomal subunit"/>
    <property type="evidence" value="ECO:0007669"/>
    <property type="project" value="TreeGrafter"/>
</dbReference>
<evidence type="ECO:0000313" key="9">
    <source>
        <dbReference type="Proteomes" id="UP000233220"/>
    </source>
</evidence>
<dbReference type="FunFam" id="3.100.10.10:FF:000001">
    <property type="entry name" value="60S ribosomal protein L18"/>
    <property type="match status" value="1"/>
</dbReference>
<dbReference type="GO" id="GO:0003735">
    <property type="term" value="F:structural constituent of ribosome"/>
    <property type="evidence" value="ECO:0007669"/>
    <property type="project" value="InterPro"/>
</dbReference>
<keyword evidence="4" id="KW-0689">Ribosomal protein</keyword>
<dbReference type="Pfam" id="PF17135">
    <property type="entry name" value="Ribosomal_L18"/>
    <property type="match status" value="1"/>
</dbReference>
<evidence type="ECO:0000256" key="2">
    <source>
        <dbReference type="ARBA" id="ARBA00006815"/>
    </source>
</evidence>
<accession>A0A2K6TL95</accession>
<evidence type="ECO:0000256" key="3">
    <source>
        <dbReference type="ARBA" id="ARBA00011133"/>
    </source>
</evidence>
<keyword evidence="5" id="KW-0687">Ribonucleoprotein</keyword>
<sequence length="165" mass="18306">MLLVKLYRFLARRTNSTFNHVALKRLFMSRTNRPPPSLSRMLPGRENQTAVVVGTITDDVRVQEVPTLKACALRVTGWARSRVLKAGGQMLTFDQLALDSPKGCGTVLLSGPGKGQEVSRHFSKAPGTPHSHTKPSVRSKGREFERARGRRASRGYKNSPWILPS</sequence>
<dbReference type="GO" id="GO:0003723">
    <property type="term" value="F:RNA binding"/>
    <property type="evidence" value="ECO:0007669"/>
    <property type="project" value="TreeGrafter"/>
</dbReference>
<reference evidence="8" key="1">
    <citation type="submission" date="2025-08" db="UniProtKB">
        <authorList>
            <consortium name="Ensembl"/>
        </authorList>
    </citation>
    <scope>IDENTIFICATION</scope>
</reference>
<keyword evidence="9" id="KW-1185">Reference proteome</keyword>
<dbReference type="Ensembl" id="ENSSBOT00000037256.1">
    <property type="protein sequence ID" value="ENSSBOP00000020424.1"/>
    <property type="gene ID" value="ENSSBOG00000026801.1"/>
</dbReference>
<dbReference type="PANTHER" id="PTHR10934">
    <property type="entry name" value="60S RIBOSOMAL PROTEIN L18"/>
    <property type="match status" value="1"/>
</dbReference>
<dbReference type="InterPro" id="IPR021131">
    <property type="entry name" value="Ribosomal_uL15/eL18"/>
</dbReference>
<dbReference type="InterPro" id="IPR000039">
    <property type="entry name" value="Ribosomal_eL18"/>
</dbReference>
<evidence type="ECO:0000256" key="1">
    <source>
        <dbReference type="ARBA" id="ARBA00004427"/>
    </source>
</evidence>
<evidence type="ECO:0000256" key="4">
    <source>
        <dbReference type="ARBA" id="ARBA00022980"/>
    </source>
</evidence>
<evidence type="ECO:0000313" key="8">
    <source>
        <dbReference type="Ensembl" id="ENSSBOP00000020424.1"/>
    </source>
</evidence>
<dbReference type="Proteomes" id="UP000233220">
    <property type="component" value="Unplaced"/>
</dbReference>
<proteinExistence type="inferred from homology"/>
<dbReference type="OMA" id="MSKTHRA"/>
<reference evidence="8" key="2">
    <citation type="submission" date="2025-09" db="UniProtKB">
        <authorList>
            <consortium name="Ensembl"/>
        </authorList>
    </citation>
    <scope>IDENTIFICATION</scope>
</reference>
<comment type="similarity">
    <text evidence="2">Belongs to the eukaryotic ribosomal protein eL18 family.</text>
</comment>
<comment type="subcellular location">
    <subcellularLocation>
        <location evidence="1">Rough endoplasmic reticulum</location>
    </subcellularLocation>
</comment>
<dbReference type="GeneTree" id="ENSGT00390000012976"/>
<dbReference type="SUPFAM" id="SSF52080">
    <property type="entry name" value="Ribosomal proteins L15p and L18e"/>
    <property type="match status" value="1"/>
</dbReference>
<evidence type="ECO:0000259" key="7">
    <source>
        <dbReference type="Pfam" id="PF17135"/>
    </source>
</evidence>
<evidence type="ECO:0000256" key="5">
    <source>
        <dbReference type="ARBA" id="ARBA00023274"/>
    </source>
</evidence>
<protein>
    <recommendedName>
        <fullName evidence="7">Large ribosomal subunit protein uL15/eL18 domain-containing protein</fullName>
    </recommendedName>
</protein>
<dbReference type="GO" id="GO:0005791">
    <property type="term" value="C:rough endoplasmic reticulum"/>
    <property type="evidence" value="ECO:0007669"/>
    <property type="project" value="UniProtKB-SubCell"/>
</dbReference>
<dbReference type="Gene3D" id="3.100.10.10">
    <property type="match status" value="1"/>
</dbReference>
<dbReference type="AlphaFoldDB" id="A0A2K6TL95"/>
<comment type="subunit">
    <text evidence="3">Component of the large ribosomal subunit.</text>
</comment>
<name>A0A2K6TL95_SAIBB</name>
<organism evidence="8 9">
    <name type="scientific">Saimiri boliviensis boliviensis</name>
    <name type="common">Bolivian squirrel monkey</name>
    <dbReference type="NCBI Taxonomy" id="39432"/>
    <lineage>
        <taxon>Eukaryota</taxon>
        <taxon>Metazoa</taxon>
        <taxon>Chordata</taxon>
        <taxon>Craniata</taxon>
        <taxon>Vertebrata</taxon>
        <taxon>Euteleostomi</taxon>
        <taxon>Mammalia</taxon>
        <taxon>Eutheria</taxon>
        <taxon>Euarchontoglires</taxon>
        <taxon>Primates</taxon>
        <taxon>Haplorrhini</taxon>
        <taxon>Platyrrhini</taxon>
        <taxon>Cebidae</taxon>
        <taxon>Saimiriinae</taxon>
        <taxon>Saimiri</taxon>
    </lineage>
</organism>